<dbReference type="InterPro" id="IPR004358">
    <property type="entry name" value="Sig_transdc_His_kin-like_C"/>
</dbReference>
<dbReference type="EMBL" id="OCNJ01000004">
    <property type="protein sequence ID" value="SOD95251.1"/>
    <property type="molecule type" value="Genomic_DNA"/>
</dbReference>
<dbReference type="InterPro" id="IPR000014">
    <property type="entry name" value="PAS"/>
</dbReference>
<dbReference type="SUPFAM" id="SSF55874">
    <property type="entry name" value="ATPase domain of HSP90 chaperone/DNA topoisomerase II/histidine kinase"/>
    <property type="match status" value="1"/>
</dbReference>
<dbReference type="PANTHER" id="PTHR43065">
    <property type="entry name" value="SENSOR HISTIDINE KINASE"/>
    <property type="match status" value="1"/>
</dbReference>
<dbReference type="GO" id="GO:0004673">
    <property type="term" value="F:protein histidine kinase activity"/>
    <property type="evidence" value="ECO:0007669"/>
    <property type="project" value="UniProtKB-EC"/>
</dbReference>
<accession>A0A286GIA0</accession>
<evidence type="ECO:0000313" key="9">
    <source>
        <dbReference type="Proteomes" id="UP000219621"/>
    </source>
</evidence>
<dbReference type="PROSITE" id="PS50109">
    <property type="entry name" value="HIS_KIN"/>
    <property type="match status" value="1"/>
</dbReference>
<proteinExistence type="predicted"/>
<evidence type="ECO:0000259" key="5">
    <source>
        <dbReference type="PROSITE" id="PS50109"/>
    </source>
</evidence>
<dbReference type="PANTHER" id="PTHR43065:SF47">
    <property type="match status" value="1"/>
</dbReference>
<dbReference type="PRINTS" id="PR00344">
    <property type="entry name" value="BCTRLSENSOR"/>
</dbReference>
<dbReference type="AlphaFoldDB" id="A0A286GIA0"/>
<evidence type="ECO:0000256" key="2">
    <source>
        <dbReference type="ARBA" id="ARBA00012438"/>
    </source>
</evidence>
<dbReference type="SMART" id="SM00387">
    <property type="entry name" value="HATPase_c"/>
    <property type="match status" value="1"/>
</dbReference>
<sequence>MPHSTLAETRARPAAPPVPSGGADAQAVATAAEPPAGPQDAPEAGTTPVLDPALLGEALVQPVLAVAVATGTVTWANAAADTLFGRPVRGLPLAALLVEAGERDMAQWLGRTAAVGRCVATGRTVGGDLVPLTLAASVRGGSATLVLSDSRDAASASYAEARRSLERYALALRSTNEGIYDWDIETDRIFFSQRAREIFGLASDEMSPHAWAARIHPDDYPAYRAAHVRHLRGETERFVCEYRFRTGAGAWSWVRQHGIALRRDAGRAVRLTGSVGDIGEMKAAEARIERERSILAATIEHMEQGLYMADADGCMVAFNQRFRALFDLPDDACQPGYTVEAVLRFLHDRGDLDVPWDQVRARALSPQSRRHGTVYETRRPGGVILEARTTALPDGGFIRTFTDVTERRKQERAISDILEAIPLPIIVSSTIDSTIYYVNTHAQEDYGLCVGAPVGGNAIELYVDPEDRRRLVERVRRDRVVDDFEVEWHTIGTRERRWVLLSAHAFTYQGRDAMLVTAADITERRRMSADLHAAKERAEQALADLQATQKSLVEAEKMASLGGLVAGVAHEINTPVGITVTTATHLQEKTVELRRVFESGKVRRSDFETYLATATQAADLILGSSTRAANLIQSFKQVAVDQTSEERRRFDLKTYVEEVLLSLGPRLKRTPHRVTTDIPAGIQVDSYPGPLSQVLTNFVMNSLVHAWPDDGGTAGRMTVTARQEGAQVVLVYADDGCGIPPDHLGKVFEPFFTTRRGSGGSGLGLNIVFNIVRQTLKGTVDVDSKPGAGTTFTVRFPAEA</sequence>
<evidence type="ECO:0000259" key="6">
    <source>
        <dbReference type="PROSITE" id="PS50112"/>
    </source>
</evidence>
<dbReference type="SUPFAM" id="SSF55785">
    <property type="entry name" value="PYP-like sensor domain (PAS domain)"/>
    <property type="match status" value="3"/>
</dbReference>
<evidence type="ECO:0000259" key="7">
    <source>
        <dbReference type="PROSITE" id="PS50113"/>
    </source>
</evidence>
<feature type="domain" description="PAS" evidence="6">
    <location>
        <begin position="164"/>
        <end position="234"/>
    </location>
</feature>
<protein>
    <recommendedName>
        <fullName evidence="2">histidine kinase</fullName>
        <ecNumber evidence="2">2.7.13.3</ecNumber>
    </recommendedName>
</protein>
<dbReference type="PROSITE" id="PS50113">
    <property type="entry name" value="PAC"/>
    <property type="match status" value="1"/>
</dbReference>
<evidence type="ECO:0000256" key="3">
    <source>
        <dbReference type="SAM" id="Coils"/>
    </source>
</evidence>
<dbReference type="Pfam" id="PF08447">
    <property type="entry name" value="PAS_3"/>
    <property type="match status" value="1"/>
</dbReference>
<dbReference type="InterPro" id="IPR013656">
    <property type="entry name" value="PAS_4"/>
</dbReference>
<dbReference type="InterPro" id="IPR003594">
    <property type="entry name" value="HATPase_dom"/>
</dbReference>
<dbReference type="EC" id="2.7.13.3" evidence="2"/>
<dbReference type="NCBIfam" id="TIGR00229">
    <property type="entry name" value="sensory_box"/>
    <property type="match status" value="2"/>
</dbReference>
<dbReference type="InterPro" id="IPR035965">
    <property type="entry name" value="PAS-like_dom_sf"/>
</dbReference>
<dbReference type="InterPro" id="IPR000700">
    <property type="entry name" value="PAS-assoc_C"/>
</dbReference>
<feature type="compositionally biased region" description="Low complexity" evidence="4">
    <location>
        <begin position="21"/>
        <end position="34"/>
    </location>
</feature>
<dbReference type="Gene3D" id="3.30.450.20">
    <property type="entry name" value="PAS domain"/>
    <property type="match status" value="3"/>
</dbReference>
<keyword evidence="9" id="KW-1185">Reference proteome</keyword>
<dbReference type="Pfam" id="PF02518">
    <property type="entry name" value="HATPase_c"/>
    <property type="match status" value="1"/>
</dbReference>
<dbReference type="InterPro" id="IPR036890">
    <property type="entry name" value="HATPase_C_sf"/>
</dbReference>
<feature type="domain" description="Histidine kinase" evidence="5">
    <location>
        <begin position="567"/>
        <end position="800"/>
    </location>
</feature>
<dbReference type="InterPro" id="IPR005467">
    <property type="entry name" value="His_kinase_dom"/>
</dbReference>
<evidence type="ECO:0000256" key="1">
    <source>
        <dbReference type="ARBA" id="ARBA00000085"/>
    </source>
</evidence>
<keyword evidence="3" id="KW-0175">Coiled coil</keyword>
<name>A0A286GIA0_9PROT</name>
<feature type="region of interest" description="Disordered" evidence="4">
    <location>
        <begin position="1"/>
        <end position="49"/>
    </location>
</feature>
<gene>
    <name evidence="8" type="ORF">SAMN05421508_104276</name>
</gene>
<dbReference type="Pfam" id="PF12860">
    <property type="entry name" value="PAS_7"/>
    <property type="match status" value="1"/>
</dbReference>
<comment type="catalytic activity">
    <reaction evidence="1">
        <text>ATP + protein L-histidine = ADP + protein N-phospho-L-histidine.</text>
        <dbReference type="EC" id="2.7.13.3"/>
    </reaction>
</comment>
<evidence type="ECO:0000313" key="8">
    <source>
        <dbReference type="EMBL" id="SOD95251.1"/>
    </source>
</evidence>
<dbReference type="Gene3D" id="3.30.565.10">
    <property type="entry name" value="Histidine kinase-like ATPase, C-terminal domain"/>
    <property type="match status" value="1"/>
</dbReference>
<evidence type="ECO:0000256" key="4">
    <source>
        <dbReference type="SAM" id="MobiDB-lite"/>
    </source>
</evidence>
<dbReference type="CDD" id="cd00075">
    <property type="entry name" value="HATPase"/>
    <property type="match status" value="1"/>
</dbReference>
<feature type="domain" description="PAC" evidence="7">
    <location>
        <begin position="238"/>
        <end position="290"/>
    </location>
</feature>
<reference evidence="8 9" key="1">
    <citation type="submission" date="2017-09" db="EMBL/GenBank/DDBJ databases">
        <authorList>
            <person name="Ehlers B."/>
            <person name="Leendertz F.H."/>
        </authorList>
    </citation>
    <scope>NUCLEOTIDE SEQUENCE [LARGE SCALE GENOMIC DNA]</scope>
    <source>
        <strain evidence="8 9">USBA 140</strain>
    </source>
</reference>
<feature type="domain" description="PAS" evidence="6">
    <location>
        <begin position="410"/>
        <end position="477"/>
    </location>
</feature>
<dbReference type="InterPro" id="IPR013655">
    <property type="entry name" value="PAS_fold_3"/>
</dbReference>
<dbReference type="PROSITE" id="PS50112">
    <property type="entry name" value="PAS"/>
    <property type="match status" value="2"/>
</dbReference>
<feature type="coiled-coil region" evidence="3">
    <location>
        <begin position="524"/>
        <end position="558"/>
    </location>
</feature>
<dbReference type="SMART" id="SM00091">
    <property type="entry name" value="PAS"/>
    <property type="match status" value="4"/>
</dbReference>
<dbReference type="Proteomes" id="UP000219621">
    <property type="component" value="Unassembled WGS sequence"/>
</dbReference>
<dbReference type="Pfam" id="PF08448">
    <property type="entry name" value="PAS_4"/>
    <property type="match status" value="1"/>
</dbReference>
<organism evidence="8 9">
    <name type="scientific">Caenispirillum bisanense</name>
    <dbReference type="NCBI Taxonomy" id="414052"/>
    <lineage>
        <taxon>Bacteria</taxon>
        <taxon>Pseudomonadati</taxon>
        <taxon>Pseudomonadota</taxon>
        <taxon>Alphaproteobacteria</taxon>
        <taxon>Rhodospirillales</taxon>
        <taxon>Novispirillaceae</taxon>
        <taxon>Caenispirillum</taxon>
    </lineage>
</organism>
<dbReference type="CDD" id="cd00130">
    <property type="entry name" value="PAS"/>
    <property type="match status" value="1"/>
</dbReference>
<dbReference type="Gene3D" id="1.10.287.130">
    <property type="match status" value="1"/>
</dbReference>